<feature type="compositionally biased region" description="Polar residues" evidence="2">
    <location>
        <begin position="382"/>
        <end position="406"/>
    </location>
</feature>
<evidence type="ECO:0000256" key="2">
    <source>
        <dbReference type="SAM" id="MobiDB-lite"/>
    </source>
</evidence>
<proteinExistence type="predicted"/>
<feature type="compositionally biased region" description="Polar residues" evidence="2">
    <location>
        <begin position="420"/>
        <end position="432"/>
    </location>
</feature>
<evidence type="ECO:0000256" key="1">
    <source>
        <dbReference type="SAM" id="Coils"/>
    </source>
</evidence>
<dbReference type="EMBL" id="BDGU01000292">
    <property type="protein sequence ID" value="GAW06049.1"/>
    <property type="molecule type" value="Genomic_DNA"/>
</dbReference>
<sequence>MSQLPLPSSQSIPSISRKRQIEVPAEPTEDSSKVRVIQLAGIDQDQFDKERAARRSLEEQMTVLLEENQALTSEKEQTKKQIVELTEEIDRWEVTSVIQGETLMTLVVHFKEELTNILEENARAFGEEHVYSQGGSHQVTDIHGLSIHEIRQQVVRMNKRKTEWKAALDELSHEREKALGERDEALRASGELSETSRRAIEQKETVLQQTLHERDEASRRVTEVTRILQEKEADLREIVSISVLYMDISIIFQQSVERAEAVREKNETLKKWRQAQVNTADIISQTSAAADKLRRQDDILQQMRDEIAQQQRSIIEMQNQRDQALHDKVTLESEIFHLQARVRAASPKGKTRPPRSRTTDRDGDADMDADDEDETGARNRRFNTSATPSDDDTPGSNPSESTTTKLSSDSATSANSASSGTGKPSSGASSSGIDVASIVSETLRQLNQVPISTTQKHKEGSVAYVKQIKKAGLIEFATGIGSGPEGESEYRLYFGNEWRKAKWNRIVVRNIISLIGSQKEQAHISGDLSSEVIEAYVWDLVAQARVSWRARLPRPHVAESRWETPAEACTRAEEYESRREMELRVNSRKRCKYVERKDGVAKLIKASVSAIDTRKWTMVQNVLLKCGIEAQSSDNTDTDDEVNSPAALRTAVPHYRRRILGAVFEDLDTKIKELNRRVARDTGKRMIPKASRIRIRSGIKTRRTIACKLPESCYHARFVRSLDPLALENLGVKRVEIDLFDKWANAQGDSDSMEEA</sequence>
<keyword evidence="4" id="KW-1185">Reference proteome</keyword>
<keyword evidence="1" id="KW-0175">Coiled coil</keyword>
<dbReference type="AlphaFoldDB" id="A0A1Q3EFV6"/>
<reference evidence="3 4" key="2">
    <citation type="submission" date="2017-02" db="EMBL/GenBank/DDBJ databases">
        <title>A genome survey and senescence transcriptome analysis in Lentinula edodes.</title>
        <authorList>
            <person name="Sakamoto Y."/>
            <person name="Nakade K."/>
            <person name="Sato S."/>
            <person name="Yoshida Y."/>
            <person name="Miyazaki K."/>
            <person name="Natsume S."/>
            <person name="Konno N."/>
        </authorList>
    </citation>
    <scope>NUCLEOTIDE SEQUENCE [LARGE SCALE GENOMIC DNA]</scope>
    <source>
        <strain evidence="3 4">NBRC 111202</strain>
    </source>
</reference>
<feature type="region of interest" description="Disordered" evidence="2">
    <location>
        <begin position="341"/>
        <end position="432"/>
    </location>
</feature>
<gene>
    <name evidence="3" type="ORF">LENED_007942</name>
</gene>
<feature type="coiled-coil region" evidence="1">
    <location>
        <begin position="154"/>
        <end position="234"/>
    </location>
</feature>
<organism evidence="3 4">
    <name type="scientific">Lentinula edodes</name>
    <name type="common">Shiitake mushroom</name>
    <name type="synonym">Lentinus edodes</name>
    <dbReference type="NCBI Taxonomy" id="5353"/>
    <lineage>
        <taxon>Eukaryota</taxon>
        <taxon>Fungi</taxon>
        <taxon>Dikarya</taxon>
        <taxon>Basidiomycota</taxon>
        <taxon>Agaricomycotina</taxon>
        <taxon>Agaricomycetes</taxon>
        <taxon>Agaricomycetidae</taxon>
        <taxon>Agaricales</taxon>
        <taxon>Marasmiineae</taxon>
        <taxon>Omphalotaceae</taxon>
        <taxon>Lentinula</taxon>
    </lineage>
</organism>
<feature type="region of interest" description="Disordered" evidence="2">
    <location>
        <begin position="1"/>
        <end position="32"/>
    </location>
</feature>
<evidence type="ECO:0000313" key="4">
    <source>
        <dbReference type="Proteomes" id="UP000188533"/>
    </source>
</evidence>
<protein>
    <submittedName>
        <fullName evidence="3">Uncharacterized protein</fullName>
    </submittedName>
</protein>
<feature type="compositionally biased region" description="Low complexity" evidence="2">
    <location>
        <begin position="1"/>
        <end position="15"/>
    </location>
</feature>
<feature type="coiled-coil region" evidence="1">
    <location>
        <begin position="293"/>
        <end position="334"/>
    </location>
</feature>
<feature type="compositionally biased region" description="Low complexity" evidence="2">
    <location>
        <begin position="407"/>
        <end position="419"/>
    </location>
</feature>
<comment type="caution">
    <text evidence="3">The sequence shown here is derived from an EMBL/GenBank/DDBJ whole genome shotgun (WGS) entry which is preliminary data.</text>
</comment>
<reference evidence="3 4" key="1">
    <citation type="submission" date="2016-08" db="EMBL/GenBank/DDBJ databases">
        <authorList>
            <consortium name="Lentinula edodes genome sequencing consortium"/>
            <person name="Sakamoto Y."/>
            <person name="Nakade K."/>
            <person name="Sato S."/>
            <person name="Yoshida Y."/>
            <person name="Miyazaki K."/>
            <person name="Natsume S."/>
            <person name="Konno N."/>
        </authorList>
    </citation>
    <scope>NUCLEOTIDE SEQUENCE [LARGE SCALE GENOMIC DNA]</scope>
    <source>
        <strain evidence="3 4">NBRC 111202</strain>
    </source>
</reference>
<feature type="compositionally biased region" description="Acidic residues" evidence="2">
    <location>
        <begin position="365"/>
        <end position="374"/>
    </location>
</feature>
<evidence type="ECO:0000313" key="3">
    <source>
        <dbReference type="EMBL" id="GAW06049.1"/>
    </source>
</evidence>
<name>A0A1Q3EFV6_LENED</name>
<accession>A0A1Q3EFV6</accession>
<dbReference type="Proteomes" id="UP000188533">
    <property type="component" value="Unassembled WGS sequence"/>
</dbReference>
<feature type="coiled-coil region" evidence="1">
    <location>
        <begin position="47"/>
        <end position="95"/>
    </location>
</feature>